<dbReference type="AlphaFoldDB" id="A0A7X1GHD5"/>
<accession>A0A7X1GHD5</accession>
<sequence length="172" mass="19473">MKPQVNAQSLLNGCLYPFEGLSPEQGYPSMADFIVESGHSAKGRGVMALRHFQRITRMCRVSGQLVHAPQLHSVQLAAGIHVYDPYFCGRLRHSCDPNVFLDMSELWLWALQDITPGSPLCMDYVSTEATLLRQFACECGSPRCRGWITGYDEQPSTEGWLFLQRWHRHGLC</sequence>
<dbReference type="RefSeq" id="WP_185818829.1">
    <property type="nucleotide sequence ID" value="NZ_JACMYG010000027.1"/>
</dbReference>
<dbReference type="Pfam" id="PF00856">
    <property type="entry name" value="SET"/>
    <property type="match status" value="1"/>
</dbReference>
<dbReference type="InterPro" id="IPR001214">
    <property type="entry name" value="SET_dom"/>
</dbReference>
<evidence type="ECO:0000313" key="4">
    <source>
        <dbReference type="EMBL" id="MBC2692406.1"/>
    </source>
</evidence>
<name>A0A7X1GHD5_9PSED</name>
<evidence type="ECO:0000313" key="5">
    <source>
        <dbReference type="Proteomes" id="UP000526003"/>
    </source>
</evidence>
<dbReference type="Gene3D" id="2.170.270.10">
    <property type="entry name" value="SET domain"/>
    <property type="match status" value="1"/>
</dbReference>
<keyword evidence="5" id="KW-1185">Reference proteome</keyword>
<dbReference type="Proteomes" id="UP000526003">
    <property type="component" value="Unassembled WGS sequence"/>
</dbReference>
<keyword evidence="1 4" id="KW-0808">Transferase</keyword>
<gene>
    <name evidence="4" type="ORF">H7995_21705</name>
</gene>
<dbReference type="GO" id="GO:0032259">
    <property type="term" value="P:methylation"/>
    <property type="evidence" value="ECO:0007669"/>
    <property type="project" value="UniProtKB-KW"/>
</dbReference>
<evidence type="ECO:0000256" key="1">
    <source>
        <dbReference type="ARBA" id="ARBA00022679"/>
    </source>
</evidence>
<proteinExistence type="predicted"/>
<feature type="domain" description="Post-SET" evidence="3">
    <location>
        <begin position="133"/>
        <end position="149"/>
    </location>
</feature>
<reference evidence="4 5" key="1">
    <citation type="submission" date="2020-08" db="EMBL/GenBank/DDBJ databases">
        <title>Pseudomonas sp. nov.</title>
        <authorList>
            <person name="Gieschler S."/>
            <person name="Fiedler G."/>
            <person name="Brinks E."/>
            <person name="Boehnlein C."/>
            <person name="Franz C.M.A.P."/>
            <person name="Kabisch J."/>
        </authorList>
    </citation>
    <scope>NUCLEOTIDE SEQUENCE [LARGE SCALE GENOMIC DNA]</scope>
    <source>
        <strain evidence="4 5">MBT-1</strain>
    </source>
</reference>
<dbReference type="PROSITE" id="PS50868">
    <property type="entry name" value="POST_SET"/>
    <property type="match status" value="1"/>
</dbReference>
<dbReference type="InterPro" id="IPR053201">
    <property type="entry name" value="Flavunoidine_N-MTase"/>
</dbReference>
<dbReference type="PANTHER" id="PTHR12350:SF19">
    <property type="entry name" value="SET DOMAIN-CONTAINING PROTEIN"/>
    <property type="match status" value="1"/>
</dbReference>
<organism evidence="4 5">
    <name type="scientific">Pseudomonas kielensis</name>
    <dbReference type="NCBI Taxonomy" id="2762577"/>
    <lineage>
        <taxon>Bacteria</taxon>
        <taxon>Pseudomonadati</taxon>
        <taxon>Pseudomonadota</taxon>
        <taxon>Gammaproteobacteria</taxon>
        <taxon>Pseudomonadales</taxon>
        <taxon>Pseudomonadaceae</taxon>
        <taxon>Pseudomonas</taxon>
    </lineage>
</organism>
<dbReference type="GO" id="GO:0008168">
    <property type="term" value="F:methyltransferase activity"/>
    <property type="evidence" value="ECO:0007669"/>
    <property type="project" value="UniProtKB-KW"/>
</dbReference>
<keyword evidence="2" id="KW-0949">S-adenosyl-L-methionine</keyword>
<dbReference type="InterPro" id="IPR003616">
    <property type="entry name" value="Post-SET_dom"/>
</dbReference>
<dbReference type="SUPFAM" id="SSF82199">
    <property type="entry name" value="SET domain"/>
    <property type="match status" value="1"/>
</dbReference>
<dbReference type="PANTHER" id="PTHR12350">
    <property type="entry name" value="HISTONE-LYSINE N-METHYLTRANSFERASE-RELATED"/>
    <property type="match status" value="1"/>
</dbReference>
<evidence type="ECO:0000259" key="3">
    <source>
        <dbReference type="PROSITE" id="PS50868"/>
    </source>
</evidence>
<dbReference type="InterPro" id="IPR046341">
    <property type="entry name" value="SET_dom_sf"/>
</dbReference>
<keyword evidence="4" id="KW-0489">Methyltransferase</keyword>
<protein>
    <submittedName>
        <fullName evidence="4">Lysine methyltransferase</fullName>
    </submittedName>
</protein>
<dbReference type="EMBL" id="JACMYG010000027">
    <property type="protein sequence ID" value="MBC2692406.1"/>
    <property type="molecule type" value="Genomic_DNA"/>
</dbReference>
<evidence type="ECO:0000256" key="2">
    <source>
        <dbReference type="ARBA" id="ARBA00022691"/>
    </source>
</evidence>
<comment type="caution">
    <text evidence="4">The sequence shown here is derived from an EMBL/GenBank/DDBJ whole genome shotgun (WGS) entry which is preliminary data.</text>
</comment>